<feature type="compositionally biased region" description="Basic and acidic residues" evidence="1">
    <location>
        <begin position="334"/>
        <end position="346"/>
    </location>
</feature>
<evidence type="ECO:0000256" key="1">
    <source>
        <dbReference type="SAM" id="MobiDB-lite"/>
    </source>
</evidence>
<sequence>MVGGWADWMGRKREREGWLSRHGGVDEVRGKGRGGWFPCLASRNRYAAGNLAPPTPPTPYVIAPQRPNPPVRSASVFSKAAKVILTIVVNDKESSLESAEFIRVAQPSLTLELAPTHRTPFHFHLRIHGVSLQQAPGVVFVHPATLTSVSSDLKILSTSPAIRSLIVRRGVRQAVVTILYSYLLFLDMGHLKERISVLPRRQSKKLQRGGVAEPFGHDERLKKYKLRQYARENIKRASPLPVENLRSTLVNTPGVPEEQQKKEVFPINCYKISDSLITVDEWLRERIGMSPQVTRPGISLADWFTGEICKSLQLIYWCSRAREKAKRTRHKRGGDKDGETSGSKSDRVADWTETAIDYGGKAAHLRHEHAPRYASAIDHYSSENVVYGRVSNASYNETRPLEKLANNNARNQTLEFERCRFYCRHTGREVGPELSAFDVDHTALAVSE</sequence>
<evidence type="ECO:0000313" key="2">
    <source>
        <dbReference type="EMBL" id="KYN01963.1"/>
    </source>
</evidence>
<reference evidence="2 3" key="1">
    <citation type="submission" date="2016-03" db="EMBL/GenBank/DDBJ databases">
        <title>Cyphomyrmex costatus WGS genome.</title>
        <authorList>
            <person name="Nygaard S."/>
            <person name="Hu H."/>
            <person name="Boomsma J."/>
            <person name="Zhang G."/>
        </authorList>
    </citation>
    <scope>NUCLEOTIDE SEQUENCE [LARGE SCALE GENOMIC DNA]</scope>
    <source>
        <strain evidence="2">MS0001</strain>
        <tissue evidence="2">Whole body</tissue>
    </source>
</reference>
<dbReference type="EMBL" id="KQ977565">
    <property type="protein sequence ID" value="KYN01963.1"/>
    <property type="molecule type" value="Genomic_DNA"/>
</dbReference>
<gene>
    <name evidence="2" type="ORF">ALC62_07266</name>
</gene>
<dbReference type="AlphaFoldDB" id="A0A195CML6"/>
<feature type="region of interest" description="Disordered" evidence="1">
    <location>
        <begin position="326"/>
        <end position="346"/>
    </location>
</feature>
<accession>A0A195CML6</accession>
<keyword evidence="3" id="KW-1185">Reference proteome</keyword>
<organism evidence="2 3">
    <name type="scientific">Cyphomyrmex costatus</name>
    <dbReference type="NCBI Taxonomy" id="456900"/>
    <lineage>
        <taxon>Eukaryota</taxon>
        <taxon>Metazoa</taxon>
        <taxon>Ecdysozoa</taxon>
        <taxon>Arthropoda</taxon>
        <taxon>Hexapoda</taxon>
        <taxon>Insecta</taxon>
        <taxon>Pterygota</taxon>
        <taxon>Neoptera</taxon>
        <taxon>Endopterygota</taxon>
        <taxon>Hymenoptera</taxon>
        <taxon>Apocrita</taxon>
        <taxon>Aculeata</taxon>
        <taxon>Formicoidea</taxon>
        <taxon>Formicidae</taxon>
        <taxon>Myrmicinae</taxon>
        <taxon>Cyphomyrmex</taxon>
    </lineage>
</organism>
<protein>
    <submittedName>
        <fullName evidence="2">Uncharacterized protein</fullName>
    </submittedName>
</protein>
<dbReference type="Proteomes" id="UP000078542">
    <property type="component" value="Unassembled WGS sequence"/>
</dbReference>
<proteinExistence type="predicted"/>
<evidence type="ECO:0000313" key="3">
    <source>
        <dbReference type="Proteomes" id="UP000078542"/>
    </source>
</evidence>
<name>A0A195CML6_9HYME</name>